<dbReference type="RefSeq" id="WP_159443762.1">
    <property type="nucleotide sequence ID" value="NZ_FUWY01000004.1"/>
</dbReference>
<gene>
    <name evidence="3" type="ORF">SAMN02745191_1673</name>
</gene>
<dbReference type="GO" id="GO:0000166">
    <property type="term" value="F:nucleotide binding"/>
    <property type="evidence" value="ECO:0007669"/>
    <property type="project" value="InterPro"/>
</dbReference>
<dbReference type="PANTHER" id="PTHR43054">
    <property type="match status" value="1"/>
</dbReference>
<dbReference type="SUPFAM" id="SSF55347">
    <property type="entry name" value="Glyceraldehyde-3-phosphate dehydrogenase-like, C-terminal domain"/>
    <property type="match status" value="1"/>
</dbReference>
<name>A0A1T4NKF0_9FIRM</name>
<dbReference type="STRING" id="118967.SAMN02745191_1673"/>
<organism evidence="3 4">
    <name type="scientific">Anaerorhabdus furcosa</name>
    <dbReference type="NCBI Taxonomy" id="118967"/>
    <lineage>
        <taxon>Bacteria</taxon>
        <taxon>Bacillati</taxon>
        <taxon>Bacillota</taxon>
        <taxon>Erysipelotrichia</taxon>
        <taxon>Erysipelotrichales</taxon>
        <taxon>Erysipelotrichaceae</taxon>
        <taxon>Anaerorhabdus</taxon>
    </lineage>
</organism>
<dbReference type="Proteomes" id="UP000243297">
    <property type="component" value="Unassembled WGS sequence"/>
</dbReference>
<feature type="domain" description="Gfo/Idh/MocA-like oxidoreductase N-terminal" evidence="1">
    <location>
        <begin position="1"/>
        <end position="115"/>
    </location>
</feature>
<evidence type="ECO:0000313" key="4">
    <source>
        <dbReference type="Proteomes" id="UP000243297"/>
    </source>
</evidence>
<accession>A0A1T4NKF0</accession>
<dbReference type="InterPro" id="IPR055170">
    <property type="entry name" value="GFO_IDH_MocA-like_dom"/>
</dbReference>
<evidence type="ECO:0000313" key="3">
    <source>
        <dbReference type="EMBL" id="SJZ79623.1"/>
    </source>
</evidence>
<reference evidence="4" key="1">
    <citation type="submission" date="2017-02" db="EMBL/GenBank/DDBJ databases">
        <authorList>
            <person name="Varghese N."/>
            <person name="Submissions S."/>
        </authorList>
    </citation>
    <scope>NUCLEOTIDE SEQUENCE [LARGE SCALE GENOMIC DNA]</scope>
    <source>
        <strain evidence="4">ATCC 25662</strain>
    </source>
</reference>
<dbReference type="InterPro" id="IPR036291">
    <property type="entry name" value="NAD(P)-bd_dom_sf"/>
</dbReference>
<evidence type="ECO:0000259" key="1">
    <source>
        <dbReference type="Pfam" id="PF01408"/>
    </source>
</evidence>
<dbReference type="Pfam" id="PF22725">
    <property type="entry name" value="GFO_IDH_MocA_C3"/>
    <property type="match status" value="1"/>
</dbReference>
<dbReference type="Gene3D" id="3.30.360.10">
    <property type="entry name" value="Dihydrodipicolinate Reductase, domain 2"/>
    <property type="match status" value="1"/>
</dbReference>
<dbReference type="AlphaFoldDB" id="A0A1T4NKF0"/>
<dbReference type="InterPro" id="IPR000683">
    <property type="entry name" value="Gfo/Idh/MocA-like_OxRdtase_N"/>
</dbReference>
<sequence length="338" mass="38272">MRFGVVGTNFVSDFFMSGVKEVPEIEVVAVCSGRKENALKFQEKYNIEHVFDNYIEMIESGKIDAIYLAVPNHLHYEMTCECMRRKMPTLTEKPFATNYREAKEMMDLSKEYNTYLQDGLIPMYTENLQIVKDAMPLIGKLRRAVFTFGKYSSRYDAYLRGENPTTFRREMSNGSLMDLGVYCIGDAVALFGKPKSIIATALLLDTGVDGLGTVLMQYDGFEVTIQHSKVTDTEVVSEIQGEEGIIQINLLSRVQDIWVTARNKTEGCTLGVKPGEKTLISKPSLEGFTYQLRDFIKNVEAGRIESVVFPHQMSLDIMEVCTEARKQMGVVYPADERK</sequence>
<dbReference type="PANTHER" id="PTHR43054:SF1">
    <property type="entry name" value="SCYLLO-INOSITOL 2-DEHYDROGENASE (NADP(+)) IOLU"/>
    <property type="match status" value="1"/>
</dbReference>
<dbReference type="OrthoDB" id="9795543at2"/>
<keyword evidence="4" id="KW-1185">Reference proteome</keyword>
<dbReference type="SUPFAM" id="SSF51735">
    <property type="entry name" value="NAD(P)-binding Rossmann-fold domains"/>
    <property type="match status" value="1"/>
</dbReference>
<evidence type="ECO:0000259" key="2">
    <source>
        <dbReference type="Pfam" id="PF22725"/>
    </source>
</evidence>
<dbReference type="Gene3D" id="3.40.50.720">
    <property type="entry name" value="NAD(P)-binding Rossmann-like Domain"/>
    <property type="match status" value="1"/>
</dbReference>
<dbReference type="EMBL" id="FUWY01000004">
    <property type="protein sequence ID" value="SJZ79623.1"/>
    <property type="molecule type" value="Genomic_DNA"/>
</dbReference>
<feature type="domain" description="GFO/IDH/MocA-like oxidoreductase" evidence="2">
    <location>
        <begin position="138"/>
        <end position="246"/>
    </location>
</feature>
<dbReference type="Pfam" id="PF01408">
    <property type="entry name" value="GFO_IDH_MocA"/>
    <property type="match status" value="1"/>
</dbReference>
<proteinExistence type="predicted"/>
<protein>
    <submittedName>
        <fullName evidence="3">Predicted dehydrogenase</fullName>
    </submittedName>
</protein>